<dbReference type="EMBL" id="JABFUD020000005">
    <property type="protein sequence ID" value="KAI5079243.1"/>
    <property type="molecule type" value="Genomic_DNA"/>
</dbReference>
<feature type="region of interest" description="Disordered" evidence="1">
    <location>
        <begin position="41"/>
        <end position="79"/>
    </location>
</feature>
<evidence type="ECO:0000256" key="1">
    <source>
        <dbReference type="SAM" id="MobiDB-lite"/>
    </source>
</evidence>
<name>A0A9D4V404_ADICA</name>
<comment type="caution">
    <text evidence="2">The sequence shown here is derived from an EMBL/GenBank/DDBJ whole genome shotgun (WGS) entry which is preliminary data.</text>
</comment>
<dbReference type="OrthoDB" id="441444at2759"/>
<evidence type="ECO:0000313" key="3">
    <source>
        <dbReference type="Proteomes" id="UP000886520"/>
    </source>
</evidence>
<dbReference type="Proteomes" id="UP000886520">
    <property type="component" value="Chromosome 5"/>
</dbReference>
<protein>
    <submittedName>
        <fullName evidence="2">Uncharacterized protein</fullName>
    </submittedName>
</protein>
<dbReference type="AlphaFoldDB" id="A0A9D4V404"/>
<accession>A0A9D4V404</accession>
<proteinExistence type="predicted"/>
<sequence>MAAARAAIGKALPRGRALVVNSRVFSSRKGSSDDFDVEAFLSDVPPRQSKNAASSEAGKGGPSMWESLMKQPPKTSTSSKWDFLKDLDAAHVQRSRSPSSFRNLAESGIDFLAEDFQRFPPSRKEPASASEQPELGEQALLHAASFKLIKDTLSKAPSDTDKKALGDTLGFDSSAFFSSTGPFPKEADSRTLAEVEQGSFFTTKDESSLNFKAYTYEELGQKLRSVRPPEEQILSSATGLSFGELRTRIQKIEQDEREGPKHEFLEIKESLNHLKVFRKDPTSQLSCKLHKFFNQLR</sequence>
<evidence type="ECO:0000313" key="2">
    <source>
        <dbReference type="EMBL" id="KAI5079243.1"/>
    </source>
</evidence>
<keyword evidence="3" id="KW-1185">Reference proteome</keyword>
<organism evidence="2 3">
    <name type="scientific">Adiantum capillus-veneris</name>
    <name type="common">Maidenhair fern</name>
    <dbReference type="NCBI Taxonomy" id="13818"/>
    <lineage>
        <taxon>Eukaryota</taxon>
        <taxon>Viridiplantae</taxon>
        <taxon>Streptophyta</taxon>
        <taxon>Embryophyta</taxon>
        <taxon>Tracheophyta</taxon>
        <taxon>Polypodiopsida</taxon>
        <taxon>Polypodiidae</taxon>
        <taxon>Polypodiales</taxon>
        <taxon>Pteridineae</taxon>
        <taxon>Pteridaceae</taxon>
        <taxon>Vittarioideae</taxon>
        <taxon>Adiantum</taxon>
    </lineage>
</organism>
<gene>
    <name evidence="2" type="ORF">GOP47_0004722</name>
</gene>
<reference evidence="2 3" key="1">
    <citation type="submission" date="2021-01" db="EMBL/GenBank/DDBJ databases">
        <title>Adiantum capillus-veneris genome.</title>
        <authorList>
            <person name="Fang Y."/>
            <person name="Liao Q."/>
        </authorList>
    </citation>
    <scope>NUCLEOTIDE SEQUENCE [LARGE SCALE GENOMIC DNA]</scope>
    <source>
        <strain evidence="2">H3</strain>
        <tissue evidence="2">Leaf</tissue>
    </source>
</reference>